<keyword evidence="3" id="KW-1185">Reference proteome</keyword>
<sequence>MNLKRLKLGQKSRRLSKSTNPKVDSGLLRDPFTTSGGSEFEQYSDNTHQHSAAQQEREPRNEEKSIRVSSRRMPEPFASNELVGERMLIAKPSPPPGLLLRPAAVKKSNGIFKENPTIRTESFFRRGTTPVRMLGDMVWPPKGLTSTTDIQQLPTRSPGAVRRQPKNYRDFFSQNQLPANFPTYRAPPGTQHFGLEDGENATPIFSVKPSNNPSAFFCYIRSELFNPEQLLSHEPCAL</sequence>
<evidence type="ECO:0000256" key="1">
    <source>
        <dbReference type="SAM" id="MobiDB-lite"/>
    </source>
</evidence>
<reference evidence="2" key="1">
    <citation type="submission" date="2021-11" db="EMBL/GenBank/DDBJ databases">
        <authorList>
            <person name="Schell T."/>
        </authorList>
    </citation>
    <scope>NUCLEOTIDE SEQUENCE</scope>
    <source>
        <strain evidence="2">M5</strain>
    </source>
</reference>
<feature type="compositionally biased region" description="Polar residues" evidence="1">
    <location>
        <begin position="32"/>
        <end position="54"/>
    </location>
</feature>
<evidence type="ECO:0000313" key="3">
    <source>
        <dbReference type="Proteomes" id="UP000789390"/>
    </source>
</evidence>
<dbReference type="Proteomes" id="UP000789390">
    <property type="component" value="Unassembled WGS sequence"/>
</dbReference>
<comment type="caution">
    <text evidence="2">The sequence shown here is derived from an EMBL/GenBank/DDBJ whole genome shotgun (WGS) entry which is preliminary data.</text>
</comment>
<protein>
    <submittedName>
        <fullName evidence="2">Uncharacterized protein</fullName>
    </submittedName>
</protein>
<name>A0A8J2S1N8_9CRUS</name>
<dbReference type="EMBL" id="CAKKLH010000328">
    <property type="protein sequence ID" value="CAH0112597.1"/>
    <property type="molecule type" value="Genomic_DNA"/>
</dbReference>
<feature type="compositionally biased region" description="Basic and acidic residues" evidence="1">
    <location>
        <begin position="55"/>
        <end position="66"/>
    </location>
</feature>
<evidence type="ECO:0000313" key="2">
    <source>
        <dbReference type="EMBL" id="CAH0112597.1"/>
    </source>
</evidence>
<feature type="region of interest" description="Disordered" evidence="1">
    <location>
        <begin position="1"/>
        <end position="72"/>
    </location>
</feature>
<organism evidence="2 3">
    <name type="scientific">Daphnia galeata</name>
    <dbReference type="NCBI Taxonomy" id="27404"/>
    <lineage>
        <taxon>Eukaryota</taxon>
        <taxon>Metazoa</taxon>
        <taxon>Ecdysozoa</taxon>
        <taxon>Arthropoda</taxon>
        <taxon>Crustacea</taxon>
        <taxon>Branchiopoda</taxon>
        <taxon>Diplostraca</taxon>
        <taxon>Cladocera</taxon>
        <taxon>Anomopoda</taxon>
        <taxon>Daphniidae</taxon>
        <taxon>Daphnia</taxon>
    </lineage>
</organism>
<dbReference type="AlphaFoldDB" id="A0A8J2S1N8"/>
<proteinExistence type="predicted"/>
<dbReference type="OrthoDB" id="1293114at2759"/>
<feature type="compositionally biased region" description="Basic residues" evidence="1">
    <location>
        <begin position="1"/>
        <end position="16"/>
    </location>
</feature>
<gene>
    <name evidence="2" type="ORF">DGAL_LOCUS16332</name>
</gene>
<accession>A0A8J2S1N8</accession>